<evidence type="ECO:0000256" key="1">
    <source>
        <dbReference type="ARBA" id="ARBA00006068"/>
    </source>
</evidence>
<dbReference type="RefSeq" id="WP_118927600.1">
    <property type="nucleotide sequence ID" value="NZ_QXGH01000029.1"/>
</dbReference>
<proteinExistence type="inferred from homology"/>
<dbReference type="Gene3D" id="3.40.630.190">
    <property type="entry name" value="LCP protein"/>
    <property type="match status" value="1"/>
</dbReference>
<feature type="domain" description="Cell envelope-related transcriptional attenuator" evidence="2">
    <location>
        <begin position="70"/>
        <end position="207"/>
    </location>
</feature>
<keyword evidence="4" id="KW-1185">Reference proteome</keyword>
<organism evidence="3 4">
    <name type="scientific">Nocardioides immobilis</name>
    <dbReference type="NCBI Taxonomy" id="2049295"/>
    <lineage>
        <taxon>Bacteria</taxon>
        <taxon>Bacillati</taxon>
        <taxon>Actinomycetota</taxon>
        <taxon>Actinomycetes</taxon>
        <taxon>Propionibacteriales</taxon>
        <taxon>Nocardioidaceae</taxon>
        <taxon>Nocardioides</taxon>
    </lineage>
</organism>
<comment type="caution">
    <text evidence="3">The sequence shown here is derived from an EMBL/GenBank/DDBJ whole genome shotgun (WGS) entry which is preliminary data.</text>
</comment>
<accession>A0A417XWS7</accession>
<evidence type="ECO:0000313" key="3">
    <source>
        <dbReference type="EMBL" id="RHW24826.1"/>
    </source>
</evidence>
<comment type="similarity">
    <text evidence="1">Belongs to the LytR/CpsA/Psr (LCP) family.</text>
</comment>
<name>A0A417XWS7_9ACTN</name>
<dbReference type="InterPro" id="IPR004474">
    <property type="entry name" value="LytR_CpsA_psr"/>
</dbReference>
<dbReference type="PANTHER" id="PTHR33392">
    <property type="entry name" value="POLYISOPRENYL-TEICHOIC ACID--PEPTIDOGLYCAN TEICHOIC ACID TRANSFERASE TAGU"/>
    <property type="match status" value="1"/>
</dbReference>
<dbReference type="Pfam" id="PF03816">
    <property type="entry name" value="LytR_cpsA_psr"/>
    <property type="match status" value="1"/>
</dbReference>
<dbReference type="Proteomes" id="UP000283644">
    <property type="component" value="Unassembled WGS sequence"/>
</dbReference>
<dbReference type="AlphaFoldDB" id="A0A417XWS7"/>
<evidence type="ECO:0000259" key="2">
    <source>
        <dbReference type="Pfam" id="PF03816"/>
    </source>
</evidence>
<dbReference type="NCBIfam" id="TIGR00350">
    <property type="entry name" value="lytR_cpsA_psr"/>
    <property type="match status" value="1"/>
</dbReference>
<dbReference type="PANTHER" id="PTHR33392:SF6">
    <property type="entry name" value="POLYISOPRENYL-TEICHOIC ACID--PEPTIDOGLYCAN TEICHOIC ACID TRANSFERASE TAGU"/>
    <property type="match status" value="1"/>
</dbReference>
<dbReference type="InterPro" id="IPR050922">
    <property type="entry name" value="LytR/CpsA/Psr_CW_biosynth"/>
</dbReference>
<reference evidence="3 4" key="1">
    <citation type="submission" date="2018-09" db="EMBL/GenBank/DDBJ databases">
        <title>Genome sequencing of Nocardioides immobilis CCTCC AB 2017083 for comparison to Nocardioides silvaticus.</title>
        <authorList>
            <person name="Li C."/>
            <person name="Wang G."/>
        </authorList>
    </citation>
    <scope>NUCLEOTIDE SEQUENCE [LARGE SCALE GENOMIC DNA]</scope>
    <source>
        <strain evidence="3 4">CCTCC AB 2017083</strain>
    </source>
</reference>
<protein>
    <submittedName>
        <fullName evidence="3">LytR family transcriptional regulator</fullName>
    </submittedName>
</protein>
<dbReference type="EMBL" id="QXGH01000029">
    <property type="protein sequence ID" value="RHW24826.1"/>
    <property type="molecule type" value="Genomic_DNA"/>
</dbReference>
<gene>
    <name evidence="3" type="ORF">D0Z08_22940</name>
</gene>
<dbReference type="OrthoDB" id="9782542at2"/>
<dbReference type="PROSITE" id="PS51257">
    <property type="entry name" value="PROKAR_LIPOPROTEIN"/>
    <property type="match status" value="1"/>
</dbReference>
<sequence>MSRRALTRLVSLAVVLAVGCLVVPDSAVHPTRISLTKVENARSVDFADDVVWILVLGSDARPGQDLDEGNTDAIHLVGLEVPSRRAAGIGIPRDFWMQLPDGLDRINTAYEEGGGELVAALVEELVGFAPHYVMAAGFDTFRDLVDTVGGITVHADEALPDLGIRRGRNDFDGAQALDYARNREFIRGDFVRSANQQQIMIGILRQLLVREDEEGFIEGGAMAALQGLSTDLPPTDLYRLAQAVTQIRPDRVTTCILPGTDETTSGGGAVLIPDADAARRIGDDVRDDARVDGDC</sequence>
<evidence type="ECO:0000313" key="4">
    <source>
        <dbReference type="Proteomes" id="UP000283644"/>
    </source>
</evidence>